<reference evidence="1 2" key="1">
    <citation type="journal article" date="2014" name="Genome Announc.">
        <title>Genome Sequence and Methylome of Soil Bacterium Gemmatirosa kalamazoonensis KBS708T, a Member of the Rarely Cultivated Gemmatimonadetes Phylum.</title>
        <authorList>
            <person name="Debruyn J.M."/>
            <person name="Radosevich M."/>
            <person name="Wommack K.E."/>
            <person name="Polson S.W."/>
            <person name="Hauser L.J."/>
            <person name="Fawaz M.N."/>
            <person name="Korlach J."/>
            <person name="Tsai Y.C."/>
        </authorList>
    </citation>
    <scope>NUCLEOTIDE SEQUENCE [LARGE SCALE GENOMIC DNA]</scope>
    <source>
        <strain evidence="1 2">KBS708</strain>
    </source>
</reference>
<evidence type="ECO:0000313" key="2">
    <source>
        <dbReference type="Proteomes" id="UP000019151"/>
    </source>
</evidence>
<dbReference type="EMBL" id="CP007128">
    <property type="protein sequence ID" value="AHG88281.1"/>
    <property type="molecule type" value="Genomic_DNA"/>
</dbReference>
<dbReference type="InParanoid" id="W0RBX8"/>
<dbReference type="STRING" id="861299.J421_0744"/>
<dbReference type="Proteomes" id="UP000019151">
    <property type="component" value="Chromosome"/>
</dbReference>
<protein>
    <submittedName>
        <fullName evidence="1">Uncharacterized protein</fullName>
    </submittedName>
</protein>
<accession>W0RBX8</accession>
<organism evidence="1 2">
    <name type="scientific">Gemmatirosa kalamazoonensis</name>
    <dbReference type="NCBI Taxonomy" id="861299"/>
    <lineage>
        <taxon>Bacteria</taxon>
        <taxon>Pseudomonadati</taxon>
        <taxon>Gemmatimonadota</taxon>
        <taxon>Gemmatimonadia</taxon>
        <taxon>Gemmatimonadales</taxon>
        <taxon>Gemmatimonadaceae</taxon>
        <taxon>Gemmatirosa</taxon>
    </lineage>
</organism>
<name>W0RBX8_9BACT</name>
<sequence length="207" mass="22227">MRGGRVAQSAERGAQRGRQRLRVLRSALCALSLGCRTARGIVEDAPPERDAPARGDAAARAALTRDDELAIDAVIVTRFFRPSGGQARWIDPRPLGDVRDSVADARIDPDDAWADALRAATGHPRVCVYDADADEACAGREGGVLRFSHPYAAGDGARTFVRWWPARRAGAEGPLPARGQPTFEMVFTMARAGGGGWRIVSQRAITP</sequence>
<evidence type="ECO:0000313" key="1">
    <source>
        <dbReference type="EMBL" id="AHG88281.1"/>
    </source>
</evidence>
<dbReference type="HOGENOM" id="CLU_1324805_0_0_0"/>
<proteinExistence type="predicted"/>
<gene>
    <name evidence="1" type="ORF">J421_0744</name>
</gene>
<keyword evidence="2" id="KW-1185">Reference proteome</keyword>
<dbReference type="KEGG" id="gba:J421_0744"/>
<dbReference type="AlphaFoldDB" id="W0RBX8"/>